<protein>
    <recommendedName>
        <fullName evidence="3">DUF1801 domain-containing protein</fullName>
    </recommendedName>
</protein>
<gene>
    <name evidence="1" type="ORF">QX249_10440</name>
</gene>
<reference evidence="1" key="1">
    <citation type="submission" date="2023-06" db="EMBL/GenBank/DDBJ databases">
        <title>Genomic Diversity of Vibrio spp. and Metagenomic Analysis of Pathogens in Florida Gulf Coastal Waters Following Hurricane Ian.</title>
        <authorList>
            <person name="Brumfield K.D."/>
        </authorList>
    </citation>
    <scope>NUCLEOTIDE SEQUENCE</scope>
    <source>
        <strain evidence="1">WBS2B-138</strain>
    </source>
</reference>
<organism evidence="1 2">
    <name type="scientific">Vibrio parahaemolyticus</name>
    <dbReference type="NCBI Taxonomy" id="670"/>
    <lineage>
        <taxon>Bacteria</taxon>
        <taxon>Pseudomonadati</taxon>
        <taxon>Pseudomonadota</taxon>
        <taxon>Gammaproteobacteria</taxon>
        <taxon>Vibrionales</taxon>
        <taxon>Vibrionaceae</taxon>
        <taxon>Vibrio</taxon>
    </lineage>
</organism>
<evidence type="ECO:0000313" key="2">
    <source>
        <dbReference type="Proteomes" id="UP001253193"/>
    </source>
</evidence>
<dbReference type="EMBL" id="JAUHGG010000003">
    <property type="protein sequence ID" value="MDS1821078.1"/>
    <property type="molecule type" value="Genomic_DNA"/>
</dbReference>
<evidence type="ECO:0008006" key="3">
    <source>
        <dbReference type="Google" id="ProtNLM"/>
    </source>
</evidence>
<dbReference type="RefSeq" id="WP_311019901.1">
    <property type="nucleotide sequence ID" value="NZ_JAUHGG010000003.1"/>
</dbReference>
<name>A0AAW8PZP8_VIBPH</name>
<dbReference type="AlphaFoldDB" id="A0AAW8PZP8"/>
<sequence>MKPNHLQNISLFNDHHNYIELTTIDQVEAFLRFLEWLLPYSHPESVARHLVLATSSIKWSGVAYFNLFGFSYHHGIDRATTLCLSFHENDNFKSHSNVIKWDDFVKPLYIEEERDDSTLPPDMSAMLERLANQ</sequence>
<evidence type="ECO:0000313" key="1">
    <source>
        <dbReference type="EMBL" id="MDS1821078.1"/>
    </source>
</evidence>
<accession>A0AAW8PZP8</accession>
<proteinExistence type="predicted"/>
<dbReference type="Proteomes" id="UP001253193">
    <property type="component" value="Unassembled WGS sequence"/>
</dbReference>
<comment type="caution">
    <text evidence="1">The sequence shown here is derived from an EMBL/GenBank/DDBJ whole genome shotgun (WGS) entry which is preliminary data.</text>
</comment>